<keyword evidence="2" id="KW-0732">Signal</keyword>
<evidence type="ECO:0000313" key="4">
    <source>
        <dbReference type="Proteomes" id="UP000186817"/>
    </source>
</evidence>
<name>A0A1Q9EB66_SYMMI</name>
<keyword evidence="4" id="KW-1185">Reference proteome</keyword>
<dbReference type="Proteomes" id="UP000186817">
    <property type="component" value="Unassembled WGS sequence"/>
</dbReference>
<gene>
    <name evidence="3" type="ORF">AK812_SmicGene12254</name>
</gene>
<reference evidence="3 4" key="1">
    <citation type="submission" date="2016-02" db="EMBL/GenBank/DDBJ databases">
        <title>Genome analysis of coral dinoflagellate symbionts highlights evolutionary adaptations to a symbiotic lifestyle.</title>
        <authorList>
            <person name="Aranda M."/>
            <person name="Li Y."/>
            <person name="Liew Y.J."/>
            <person name="Baumgarten S."/>
            <person name="Simakov O."/>
            <person name="Wilson M."/>
            <person name="Piel J."/>
            <person name="Ashoor H."/>
            <person name="Bougouffa S."/>
            <person name="Bajic V.B."/>
            <person name="Ryu T."/>
            <person name="Ravasi T."/>
            <person name="Bayer T."/>
            <person name="Micklem G."/>
            <person name="Kim H."/>
            <person name="Bhak J."/>
            <person name="Lajeunesse T.C."/>
            <person name="Voolstra C.R."/>
        </authorList>
    </citation>
    <scope>NUCLEOTIDE SEQUENCE [LARGE SCALE GENOMIC DNA]</scope>
    <source>
        <strain evidence="3 4">CCMP2467</strain>
    </source>
</reference>
<evidence type="ECO:0000256" key="1">
    <source>
        <dbReference type="SAM" id="MobiDB-lite"/>
    </source>
</evidence>
<accession>A0A1Q9EB66</accession>
<feature type="region of interest" description="Disordered" evidence="1">
    <location>
        <begin position="34"/>
        <end position="57"/>
    </location>
</feature>
<protein>
    <recommendedName>
        <fullName evidence="5">Sulfotransferase domain-containing protein</fullName>
    </recommendedName>
</protein>
<feature type="signal peptide" evidence="2">
    <location>
        <begin position="1"/>
        <end position="20"/>
    </location>
</feature>
<proteinExistence type="predicted"/>
<comment type="caution">
    <text evidence="3">The sequence shown here is derived from an EMBL/GenBank/DDBJ whole genome shotgun (WGS) entry which is preliminary data.</text>
</comment>
<feature type="chain" id="PRO_5013294208" description="Sulfotransferase domain-containing protein" evidence="2">
    <location>
        <begin position="21"/>
        <end position="423"/>
    </location>
</feature>
<dbReference type="OrthoDB" id="426335at2759"/>
<organism evidence="3 4">
    <name type="scientific">Symbiodinium microadriaticum</name>
    <name type="common">Dinoflagellate</name>
    <name type="synonym">Zooxanthella microadriatica</name>
    <dbReference type="NCBI Taxonomy" id="2951"/>
    <lineage>
        <taxon>Eukaryota</taxon>
        <taxon>Sar</taxon>
        <taxon>Alveolata</taxon>
        <taxon>Dinophyceae</taxon>
        <taxon>Suessiales</taxon>
        <taxon>Symbiodiniaceae</taxon>
        <taxon>Symbiodinium</taxon>
    </lineage>
</organism>
<evidence type="ECO:0000313" key="3">
    <source>
        <dbReference type="EMBL" id="OLQ04648.1"/>
    </source>
</evidence>
<evidence type="ECO:0000256" key="2">
    <source>
        <dbReference type="SAM" id="SignalP"/>
    </source>
</evidence>
<dbReference type="AlphaFoldDB" id="A0A1Q9EB66"/>
<dbReference type="EMBL" id="LSRX01000204">
    <property type="protein sequence ID" value="OLQ04648.1"/>
    <property type="molecule type" value="Genomic_DNA"/>
</dbReference>
<sequence>MASCRHAGLLLGALAVAISAAGFWKASVSEASGLGSSPSEGMADGSFSALPPAPPPAPVVQSCHGPRLILHVGPGKTGTSALQDFLVQKATWLEEEWGIGVGFRQSKAAAYDLAIPLCEENRVEKDKCEPKQDAEKVTESVQYIKSKLQKRSLVVVSSEEFARPTFTSTSWQCFKSLVGSGACFSVVVVHRNAAAWMASVWAETSKLHSAPRSFESFTALFAGQRGADLQGDSDPQLQILNKLNEEFPGRVDAVSYDYLEEVDSSLSAFFICNATLRLTGEPWHRCKESVPSLKTVNKSPLHAAIDVVRLARIYYTARRAVLNGTGPCQPWPVVDLRKRGIHSNPSGVLIAYNNPAVAELAKQLPQKCETLDGLFESETQTWFARTGAQRPRSGSKPVCTVDITAMTPEHWQLLGGLVPKCYQ</sequence>
<evidence type="ECO:0008006" key="5">
    <source>
        <dbReference type="Google" id="ProtNLM"/>
    </source>
</evidence>